<evidence type="ECO:0000313" key="5">
    <source>
        <dbReference type="EMBL" id="AUF82390.1"/>
    </source>
</evidence>
<dbReference type="PANTHER" id="PTHR11455:SF18">
    <property type="entry name" value="SI:CH1073-390K14.1"/>
    <property type="match status" value="1"/>
</dbReference>
<dbReference type="Proteomes" id="UP000244773">
    <property type="component" value="Segment"/>
</dbReference>
<dbReference type="InterPro" id="IPR005101">
    <property type="entry name" value="Cryptochr/Photolyase_FAD-bd"/>
</dbReference>
<accession>A0A2P0VND8</accession>
<dbReference type="InterPro" id="IPR006050">
    <property type="entry name" value="DNA_photolyase_N"/>
</dbReference>
<dbReference type="Pfam" id="PF03441">
    <property type="entry name" value="FAD_binding_7"/>
    <property type="match status" value="1"/>
</dbReference>
<proteinExistence type="predicted"/>
<dbReference type="InterPro" id="IPR036134">
    <property type="entry name" value="Crypto/Photolyase_FAD-like_sf"/>
</dbReference>
<keyword evidence="5" id="KW-0456">Lyase</keyword>
<gene>
    <name evidence="5" type="ORF">TetV_298</name>
</gene>
<comment type="cofactor">
    <cofactor evidence="1">
        <name>FAD</name>
        <dbReference type="ChEBI" id="CHEBI:57692"/>
    </cofactor>
</comment>
<evidence type="ECO:0000256" key="2">
    <source>
        <dbReference type="ARBA" id="ARBA00022630"/>
    </source>
</evidence>
<dbReference type="PANTHER" id="PTHR11455">
    <property type="entry name" value="CRYPTOCHROME"/>
    <property type="match status" value="1"/>
</dbReference>
<dbReference type="EMBL" id="KY322437">
    <property type="protein sequence ID" value="AUF82390.1"/>
    <property type="molecule type" value="Genomic_DNA"/>
</dbReference>
<feature type="domain" description="Photolyase/cryptochrome alpha/beta" evidence="4">
    <location>
        <begin position="3"/>
        <end position="140"/>
    </location>
</feature>
<keyword evidence="2" id="KW-0285">Flavoprotein</keyword>
<name>A0A2P0VND8_9VIRU</name>
<dbReference type="InterPro" id="IPR002081">
    <property type="entry name" value="Cryptochrome/DNA_photolyase_1"/>
</dbReference>
<dbReference type="SUPFAM" id="SSF52425">
    <property type="entry name" value="Cryptochrome/photolyase, N-terminal domain"/>
    <property type="match status" value="1"/>
</dbReference>
<dbReference type="InterPro" id="IPR036155">
    <property type="entry name" value="Crypto/Photolyase_N_sf"/>
</dbReference>
<evidence type="ECO:0000259" key="4">
    <source>
        <dbReference type="PROSITE" id="PS51645"/>
    </source>
</evidence>
<dbReference type="GO" id="GO:0003677">
    <property type="term" value="F:DNA binding"/>
    <property type="evidence" value="ECO:0007669"/>
    <property type="project" value="TreeGrafter"/>
</dbReference>
<dbReference type="InterPro" id="IPR014729">
    <property type="entry name" value="Rossmann-like_a/b/a_fold"/>
</dbReference>
<dbReference type="PRINTS" id="PR00147">
    <property type="entry name" value="DNAPHOTLYASE"/>
</dbReference>
<dbReference type="Gene3D" id="1.10.579.10">
    <property type="entry name" value="DNA Cyclobutane Dipyrimidine Photolyase, subunit A, domain 3"/>
    <property type="match status" value="1"/>
</dbReference>
<keyword evidence="6" id="KW-1185">Reference proteome</keyword>
<reference evidence="5" key="1">
    <citation type="journal article" date="2018" name="Virology">
        <title>A giant virus infecting green algae encodes key fermentation genes.</title>
        <authorList>
            <person name="Schvarcz C.R."/>
            <person name="Steward G.F."/>
        </authorList>
    </citation>
    <scope>NUCLEOTIDE SEQUENCE [LARGE SCALE GENOMIC DNA]</scope>
</reference>
<organism evidence="5">
    <name type="scientific">Tetraselmis virus 1</name>
    <dbReference type="NCBI Taxonomy" id="2060617"/>
    <lineage>
        <taxon>Viruses</taxon>
        <taxon>Varidnaviria</taxon>
        <taxon>Bamfordvirae</taxon>
        <taxon>Nucleocytoviricota</taxon>
        <taxon>Megaviricetes</taxon>
        <taxon>Imitervirales</taxon>
        <taxon>Allomimiviridae</taxon>
        <taxon>Oceanusvirus</taxon>
        <taxon>Oceanusvirus kaneohense</taxon>
    </lineage>
</organism>
<dbReference type="Pfam" id="PF00875">
    <property type="entry name" value="DNA_photolyase"/>
    <property type="match status" value="1"/>
</dbReference>
<keyword evidence="3" id="KW-0274">FAD</keyword>
<protein>
    <submittedName>
        <fullName evidence="5">Deoxyribodipyrimidine photo-lyase</fullName>
    </submittedName>
</protein>
<evidence type="ECO:0000256" key="1">
    <source>
        <dbReference type="ARBA" id="ARBA00001974"/>
    </source>
</evidence>
<sequence length="412" mass="48321">MRKIVLMIFRRDFRLINNPAWDSCVQYAASINATIAPCFIFSDRQITTSQNAYFSDKAFITMVYFLKHIQQDLDNKITFFHAKKQQSDTFILDRISESYSIKGVFFNKDITPFSIDRDKHILEWCQKHSVNCNNNDKCPVGEGYTIWIPGDIVTKSTKTIPKVFSTFYSYTKNKVIFSYPEYKNNTTNKLTVLKLDSSYLMSNLPDTSSVSLEPPHIILNKLDEGFFDSYGSTRNDYNIPTTKLSVYLKFGVIDVFQVMHIVRKRKIKDLERQLIWREFYYHLAYGYPYVITEKNKHIRPDRNKNIKWSNDKRLIDKWYHGNTGEELVDQAMKSLRNTGYLHNRLRMVVASYLVREYNVDWRIGEQLFATLLIDYDPAQNSGGWQSMDAQIPGQEIKASTQLKKYGKLVKNE</sequence>
<evidence type="ECO:0000313" key="6">
    <source>
        <dbReference type="Proteomes" id="UP000244773"/>
    </source>
</evidence>
<dbReference type="PROSITE" id="PS51645">
    <property type="entry name" value="PHR_CRY_ALPHA_BETA"/>
    <property type="match status" value="1"/>
</dbReference>
<dbReference type="Gene3D" id="1.25.40.80">
    <property type="match status" value="1"/>
</dbReference>
<dbReference type="SUPFAM" id="SSF48173">
    <property type="entry name" value="Cryptochrome/photolyase FAD-binding domain"/>
    <property type="match status" value="1"/>
</dbReference>
<dbReference type="GO" id="GO:0003904">
    <property type="term" value="F:deoxyribodipyrimidine photo-lyase activity"/>
    <property type="evidence" value="ECO:0007669"/>
    <property type="project" value="TreeGrafter"/>
</dbReference>
<dbReference type="GO" id="GO:0071949">
    <property type="term" value="F:FAD binding"/>
    <property type="evidence" value="ECO:0007669"/>
    <property type="project" value="TreeGrafter"/>
</dbReference>
<evidence type="ECO:0000256" key="3">
    <source>
        <dbReference type="ARBA" id="ARBA00022827"/>
    </source>
</evidence>
<dbReference type="Gene3D" id="3.40.50.620">
    <property type="entry name" value="HUPs"/>
    <property type="match status" value="1"/>
</dbReference>